<feature type="domain" description="PAS" evidence="11">
    <location>
        <begin position="147"/>
        <end position="204"/>
    </location>
</feature>
<dbReference type="Proteomes" id="UP000215509">
    <property type="component" value="Unassembled WGS sequence"/>
</dbReference>
<dbReference type="SMART" id="SM00387">
    <property type="entry name" value="HATPase_c"/>
    <property type="match status" value="1"/>
</dbReference>
<evidence type="ECO:0000313" key="13">
    <source>
        <dbReference type="EMBL" id="OXM88305.1"/>
    </source>
</evidence>
<dbReference type="GO" id="GO:0005524">
    <property type="term" value="F:ATP binding"/>
    <property type="evidence" value="ECO:0007669"/>
    <property type="project" value="UniProtKB-KW"/>
</dbReference>
<evidence type="ECO:0000256" key="4">
    <source>
        <dbReference type="ARBA" id="ARBA00022679"/>
    </source>
</evidence>
<dbReference type="InterPro" id="IPR000014">
    <property type="entry name" value="PAS"/>
</dbReference>
<evidence type="ECO:0000256" key="8">
    <source>
        <dbReference type="ARBA" id="ARBA00022969"/>
    </source>
</evidence>
<evidence type="ECO:0000259" key="12">
    <source>
        <dbReference type="PROSITE" id="PS50113"/>
    </source>
</evidence>
<dbReference type="PRINTS" id="PR00344">
    <property type="entry name" value="BCTRLSENSOR"/>
</dbReference>
<dbReference type="InterPro" id="IPR035965">
    <property type="entry name" value="PAS-like_dom_sf"/>
</dbReference>
<proteinExistence type="predicted"/>
<evidence type="ECO:0000313" key="14">
    <source>
        <dbReference type="Proteomes" id="UP000215509"/>
    </source>
</evidence>
<evidence type="ECO:0000256" key="7">
    <source>
        <dbReference type="ARBA" id="ARBA00022840"/>
    </source>
</evidence>
<dbReference type="EC" id="2.7.13.3" evidence="2"/>
<dbReference type="FunFam" id="1.10.287.130:FF:000040">
    <property type="entry name" value="PAS domain-containing sensor histidine kinase"/>
    <property type="match status" value="1"/>
</dbReference>
<feature type="domain" description="PAS" evidence="11">
    <location>
        <begin position="37"/>
        <end position="86"/>
    </location>
</feature>
<keyword evidence="6 13" id="KW-0418">Kinase</keyword>
<dbReference type="InterPro" id="IPR001610">
    <property type="entry name" value="PAC"/>
</dbReference>
<dbReference type="InterPro" id="IPR036097">
    <property type="entry name" value="HisK_dim/P_sf"/>
</dbReference>
<dbReference type="InterPro" id="IPR003661">
    <property type="entry name" value="HisK_dim/P_dom"/>
</dbReference>
<dbReference type="GO" id="GO:0000155">
    <property type="term" value="F:phosphorelay sensor kinase activity"/>
    <property type="evidence" value="ECO:0007669"/>
    <property type="project" value="InterPro"/>
</dbReference>
<dbReference type="AlphaFoldDB" id="A0A229UYV1"/>
<keyword evidence="4" id="KW-0808">Transferase</keyword>
<evidence type="ECO:0000256" key="3">
    <source>
        <dbReference type="ARBA" id="ARBA00022553"/>
    </source>
</evidence>
<dbReference type="Gene3D" id="2.10.70.100">
    <property type="match status" value="1"/>
</dbReference>
<dbReference type="InterPro" id="IPR052162">
    <property type="entry name" value="Sensor_kinase/Photoreceptor"/>
</dbReference>
<protein>
    <recommendedName>
        <fullName evidence="2">histidine kinase</fullName>
        <ecNumber evidence="2">2.7.13.3</ecNumber>
    </recommendedName>
</protein>
<dbReference type="InterPro" id="IPR004358">
    <property type="entry name" value="Sig_transdc_His_kin-like_C"/>
</dbReference>
<dbReference type="PANTHER" id="PTHR43304:SF1">
    <property type="entry name" value="PAC DOMAIN-CONTAINING PROTEIN"/>
    <property type="match status" value="1"/>
</dbReference>
<feature type="domain" description="PAS" evidence="11">
    <location>
        <begin position="396"/>
        <end position="466"/>
    </location>
</feature>
<dbReference type="Pfam" id="PF08447">
    <property type="entry name" value="PAS_3"/>
    <property type="match status" value="3"/>
</dbReference>
<dbReference type="SMART" id="SM00086">
    <property type="entry name" value="PAC"/>
    <property type="match status" value="4"/>
</dbReference>
<evidence type="ECO:0000256" key="5">
    <source>
        <dbReference type="ARBA" id="ARBA00022741"/>
    </source>
</evidence>
<evidence type="ECO:0000256" key="1">
    <source>
        <dbReference type="ARBA" id="ARBA00000085"/>
    </source>
</evidence>
<dbReference type="Gene3D" id="3.30.450.20">
    <property type="entry name" value="PAS domain"/>
    <property type="match status" value="4"/>
</dbReference>
<feature type="domain" description="PAC" evidence="12">
    <location>
        <begin position="94"/>
        <end position="146"/>
    </location>
</feature>
<keyword evidence="7" id="KW-0067">ATP-binding</keyword>
<keyword evidence="3" id="KW-0597">Phosphoprotein</keyword>
<sequence length="750" mass="84252">MTKGGFRSLIPSDTDFRIHYEQAFWQAPIGVALAAIDGQWKQVNPALCRLLGYEEAALVSLKTPFLVHPDDREKACSYVKHIVEGSVDSVSPDFSAEIRYIRKSGEIVWVALWGSPLFSADGQIACVSLHFMDITGRKLAEAERIHKDMRQRLILENAIDIFTYSDANGICEYVSPSIVNVLGYQPEELIGRHLLEIFHPDDVEPIGVREFADSDKFCCRIRHKAGHYVWFETTLKLLRNEQGELQTIIGVGRDITERTLTEQALLDSEKKLAEAQKIACIGSWEWDIQEGETIWSEQLLRIFDVRDPGKLSNKQKLLPELVHPEDKELLDGSIHKALNGESLNVECRIITFEDQLKHVHIQGLLLLDENGNPDKMLGTLQDITERKKILQQLEEAVDRYASLKNYSPDAIISLDMEGYIISANPATERISGYCAEELRGIHFTGLVPPDELGSAEERIRFILQGGPNHCYEMRIRHKDGSDIDLVLTPAPIIIRQELKGCYVLIKDVTEQKRKDEFLRNSEKLSVVGQLAAGVAHEIRNPLTALKGFIQLMINSEEPSPKYLAIMKEELERIELIVSELLMLSKPQTIHLRPVDMQEMIEEVSALISAQAVMKNIAIDLHSQAACPLIYCDPNQIKQVMINFLKNAIEAMTSEGSIEVGLTTDKYTEQVVLRITDQGCGIPEDQLKRLGEPFFTTKEGGTGLGLMVSRRIIEQHGGKLTITSTVHVGTTVEVRFPLMKEGLVEHAAVGI</sequence>
<dbReference type="InterPro" id="IPR005467">
    <property type="entry name" value="His_kinase_dom"/>
</dbReference>
<dbReference type="PROSITE" id="PS50109">
    <property type="entry name" value="HIS_KIN"/>
    <property type="match status" value="1"/>
</dbReference>
<feature type="domain" description="Histidine kinase" evidence="10">
    <location>
        <begin position="533"/>
        <end position="739"/>
    </location>
</feature>
<comment type="caution">
    <text evidence="13">The sequence shown here is derived from an EMBL/GenBank/DDBJ whole genome shotgun (WGS) entry which is preliminary data.</text>
</comment>
<keyword evidence="5" id="KW-0547">Nucleotide-binding</keyword>
<evidence type="ECO:0000259" key="10">
    <source>
        <dbReference type="PROSITE" id="PS50109"/>
    </source>
</evidence>
<dbReference type="CDD" id="cd00130">
    <property type="entry name" value="PAS"/>
    <property type="match status" value="4"/>
</dbReference>
<feature type="domain" description="PAC" evidence="12">
    <location>
        <begin position="215"/>
        <end position="267"/>
    </location>
</feature>
<dbReference type="Pfam" id="PF02518">
    <property type="entry name" value="HATPase_c"/>
    <property type="match status" value="1"/>
</dbReference>
<dbReference type="Gene3D" id="3.30.565.10">
    <property type="entry name" value="Histidine kinase-like ATPase, C-terminal domain"/>
    <property type="match status" value="1"/>
</dbReference>
<dbReference type="Gene3D" id="1.10.287.130">
    <property type="match status" value="1"/>
</dbReference>
<dbReference type="GO" id="GO:0030435">
    <property type="term" value="P:sporulation resulting in formation of a cellular spore"/>
    <property type="evidence" value="ECO:0007669"/>
    <property type="project" value="UniProtKB-KW"/>
</dbReference>
<reference evidence="13 14" key="1">
    <citation type="submission" date="2017-07" db="EMBL/GenBank/DDBJ databases">
        <title>Genome sequencing and assembly of Paenibacillus rigui.</title>
        <authorList>
            <person name="Mayilraj S."/>
        </authorList>
    </citation>
    <scope>NUCLEOTIDE SEQUENCE [LARGE SCALE GENOMIC DNA]</scope>
    <source>
        <strain evidence="13 14">JCM 16352</strain>
    </source>
</reference>
<dbReference type="SMART" id="SM00388">
    <property type="entry name" value="HisKA"/>
    <property type="match status" value="1"/>
</dbReference>
<evidence type="ECO:0000256" key="2">
    <source>
        <dbReference type="ARBA" id="ARBA00012438"/>
    </source>
</evidence>
<keyword evidence="9" id="KW-0902">Two-component regulatory system</keyword>
<evidence type="ECO:0000256" key="6">
    <source>
        <dbReference type="ARBA" id="ARBA00022777"/>
    </source>
</evidence>
<dbReference type="InterPro" id="IPR003594">
    <property type="entry name" value="HATPase_dom"/>
</dbReference>
<organism evidence="13 14">
    <name type="scientific">Paenibacillus rigui</name>
    <dbReference type="NCBI Taxonomy" id="554312"/>
    <lineage>
        <taxon>Bacteria</taxon>
        <taxon>Bacillati</taxon>
        <taxon>Bacillota</taxon>
        <taxon>Bacilli</taxon>
        <taxon>Bacillales</taxon>
        <taxon>Paenibacillaceae</taxon>
        <taxon>Paenibacillus</taxon>
    </lineage>
</organism>
<feature type="domain" description="PAC" evidence="12">
    <location>
        <begin position="343"/>
        <end position="395"/>
    </location>
</feature>
<dbReference type="SUPFAM" id="SSF55874">
    <property type="entry name" value="ATPase domain of HSP90 chaperone/DNA topoisomerase II/histidine kinase"/>
    <property type="match status" value="1"/>
</dbReference>
<dbReference type="PROSITE" id="PS50112">
    <property type="entry name" value="PAS"/>
    <property type="match status" value="3"/>
</dbReference>
<dbReference type="Pfam" id="PF13426">
    <property type="entry name" value="PAS_9"/>
    <property type="match status" value="1"/>
</dbReference>
<dbReference type="EMBL" id="NMQW01000001">
    <property type="protein sequence ID" value="OXM88305.1"/>
    <property type="molecule type" value="Genomic_DNA"/>
</dbReference>
<name>A0A229UYV1_9BACL</name>
<dbReference type="InterPro" id="IPR036890">
    <property type="entry name" value="HATPase_C_sf"/>
</dbReference>
<accession>A0A229UYV1</accession>
<keyword evidence="14" id="KW-1185">Reference proteome</keyword>
<dbReference type="SUPFAM" id="SSF55785">
    <property type="entry name" value="PYP-like sensor domain (PAS domain)"/>
    <property type="match status" value="4"/>
</dbReference>
<dbReference type="SMART" id="SM00091">
    <property type="entry name" value="PAS"/>
    <property type="match status" value="4"/>
</dbReference>
<dbReference type="RefSeq" id="WP_094012805.1">
    <property type="nucleotide sequence ID" value="NZ_NMQW01000001.1"/>
</dbReference>
<keyword evidence="8" id="KW-0749">Sporulation</keyword>
<dbReference type="NCBIfam" id="TIGR00229">
    <property type="entry name" value="sensory_box"/>
    <property type="match status" value="3"/>
</dbReference>
<comment type="catalytic activity">
    <reaction evidence="1">
        <text>ATP + protein L-histidine = ADP + protein N-phospho-L-histidine.</text>
        <dbReference type="EC" id="2.7.13.3"/>
    </reaction>
</comment>
<dbReference type="SUPFAM" id="SSF47384">
    <property type="entry name" value="Homodimeric domain of signal transducing histidine kinase"/>
    <property type="match status" value="1"/>
</dbReference>
<evidence type="ECO:0000259" key="11">
    <source>
        <dbReference type="PROSITE" id="PS50112"/>
    </source>
</evidence>
<evidence type="ECO:0000256" key="9">
    <source>
        <dbReference type="ARBA" id="ARBA00023012"/>
    </source>
</evidence>
<dbReference type="PROSITE" id="PS50113">
    <property type="entry name" value="PAC"/>
    <property type="match status" value="4"/>
</dbReference>
<dbReference type="PANTHER" id="PTHR43304">
    <property type="entry name" value="PHYTOCHROME-LIKE PROTEIN CPH1"/>
    <property type="match status" value="1"/>
</dbReference>
<gene>
    <name evidence="13" type="ORF">CF651_00100</name>
</gene>
<dbReference type="OrthoDB" id="9815750at2"/>
<feature type="domain" description="PAC" evidence="12">
    <location>
        <begin position="469"/>
        <end position="520"/>
    </location>
</feature>
<dbReference type="InterPro" id="IPR013655">
    <property type="entry name" value="PAS_fold_3"/>
</dbReference>
<dbReference type="InterPro" id="IPR000700">
    <property type="entry name" value="PAS-assoc_C"/>
</dbReference>
<dbReference type="Pfam" id="PF00512">
    <property type="entry name" value="HisKA"/>
    <property type="match status" value="1"/>
</dbReference>
<dbReference type="CDD" id="cd00075">
    <property type="entry name" value="HATPase"/>
    <property type="match status" value="1"/>
</dbReference>
<dbReference type="CDD" id="cd00082">
    <property type="entry name" value="HisKA"/>
    <property type="match status" value="1"/>
</dbReference>